<dbReference type="Proteomes" id="UP000677616">
    <property type="component" value="Chromosome"/>
</dbReference>
<dbReference type="EMBL" id="CP073084">
    <property type="protein sequence ID" value="QUE54698.1"/>
    <property type="molecule type" value="Genomic_DNA"/>
</dbReference>
<dbReference type="Pfam" id="PF15507">
    <property type="entry name" value="DUF4649"/>
    <property type="match status" value="1"/>
</dbReference>
<gene>
    <name evidence="1" type="ORF">INT76_02080</name>
</gene>
<name>A0ABX7YLY6_9STRE</name>
<evidence type="ECO:0000313" key="1">
    <source>
        <dbReference type="EMBL" id="QUE54698.1"/>
    </source>
</evidence>
<dbReference type="InterPro" id="IPR027879">
    <property type="entry name" value="DUF4649"/>
</dbReference>
<dbReference type="Gene3D" id="3.30.1490.390">
    <property type="match status" value="1"/>
</dbReference>
<dbReference type="RefSeq" id="WP_212571666.1">
    <property type="nucleotide sequence ID" value="NZ_CP073084.1"/>
</dbReference>
<protein>
    <submittedName>
        <fullName evidence="1">DUF4649 family protein</fullName>
    </submittedName>
</protein>
<keyword evidence="2" id="KW-1185">Reference proteome</keyword>
<organism evidence="1 2">
    <name type="scientific">Streptococcus oriscaviae</name>
    <dbReference type="NCBI Taxonomy" id="2781599"/>
    <lineage>
        <taxon>Bacteria</taxon>
        <taxon>Bacillati</taxon>
        <taxon>Bacillota</taxon>
        <taxon>Bacilli</taxon>
        <taxon>Lactobacillales</taxon>
        <taxon>Streptococcaceae</taxon>
        <taxon>Streptococcus</taxon>
    </lineage>
</organism>
<evidence type="ECO:0000313" key="2">
    <source>
        <dbReference type="Proteomes" id="UP000677616"/>
    </source>
</evidence>
<reference evidence="1 2" key="1">
    <citation type="submission" date="2021-04" db="EMBL/GenBank/DDBJ databases">
        <title>Complete genome sequence of a novel Streptococcus species.</title>
        <authorList>
            <person name="Teng J.L.L."/>
        </authorList>
    </citation>
    <scope>NUCLEOTIDE SEQUENCE [LARGE SCALE GENOMIC DNA]</scope>
    <source>
        <strain evidence="1 2">HKU75</strain>
    </source>
</reference>
<sequence>MLRLTYQDAYKQTKSQEFEDLDAILLAFSSCITLPDYLKVLSLTEDEKDLGYTGSIGELYSFLQTINQERRLKKTR</sequence>
<proteinExistence type="predicted"/>
<accession>A0ABX7YLY6</accession>